<protein>
    <submittedName>
        <fullName evidence="2">DUF2809 domain-containing protein</fullName>
    </submittedName>
</protein>
<feature type="transmembrane region" description="Helical" evidence="1">
    <location>
        <begin position="42"/>
        <end position="59"/>
    </location>
</feature>
<sequence>MTLSGKRCCRTPLRARILYFSGVVVLIALGLSSRAYSNELPAFVASHAGDALWAGMIYFGVRALFVRKTRLWAFGVGIAFCFAIEISQLYQADWINRIRATALGALVLGKGFLTVDLIRYFIGAMVFCGIDVSLKTAGSKIKATTPE</sequence>
<dbReference type="Proteomes" id="UP000316330">
    <property type="component" value="Unassembled WGS sequence"/>
</dbReference>
<dbReference type="InterPro" id="IPR021257">
    <property type="entry name" value="DUF2809"/>
</dbReference>
<keyword evidence="1" id="KW-0472">Membrane</keyword>
<reference evidence="2 3" key="1">
    <citation type="submission" date="2019-07" db="EMBL/GenBank/DDBJ databases">
        <authorList>
            <person name="Kim J."/>
        </authorList>
    </citation>
    <scope>NUCLEOTIDE SEQUENCE [LARGE SCALE GENOMIC DNA]</scope>
    <source>
        <strain evidence="2 3">G13</strain>
    </source>
</reference>
<dbReference type="OrthoDB" id="5360192at2"/>
<feature type="transmembrane region" description="Helical" evidence="1">
    <location>
        <begin position="17"/>
        <end position="36"/>
    </location>
</feature>
<keyword evidence="1" id="KW-1133">Transmembrane helix</keyword>
<evidence type="ECO:0000256" key="1">
    <source>
        <dbReference type="SAM" id="Phobius"/>
    </source>
</evidence>
<keyword evidence="3" id="KW-1185">Reference proteome</keyword>
<gene>
    <name evidence="2" type="ORF">FPZ45_20020</name>
</gene>
<dbReference type="AlphaFoldDB" id="A0A559JAH2"/>
<comment type="caution">
    <text evidence="2">The sequence shown here is derived from an EMBL/GenBank/DDBJ whole genome shotgun (WGS) entry which is preliminary data.</text>
</comment>
<evidence type="ECO:0000313" key="3">
    <source>
        <dbReference type="Proteomes" id="UP000316330"/>
    </source>
</evidence>
<feature type="transmembrane region" description="Helical" evidence="1">
    <location>
        <begin position="71"/>
        <end position="90"/>
    </location>
</feature>
<keyword evidence="1" id="KW-0812">Transmembrane</keyword>
<name>A0A559JAH2_9BACL</name>
<organism evidence="2 3">
    <name type="scientific">Cohnella terricola</name>
    <dbReference type="NCBI Taxonomy" id="1289167"/>
    <lineage>
        <taxon>Bacteria</taxon>
        <taxon>Bacillati</taxon>
        <taxon>Bacillota</taxon>
        <taxon>Bacilli</taxon>
        <taxon>Bacillales</taxon>
        <taxon>Paenibacillaceae</taxon>
        <taxon>Cohnella</taxon>
    </lineage>
</organism>
<accession>A0A559JAH2</accession>
<proteinExistence type="predicted"/>
<evidence type="ECO:0000313" key="2">
    <source>
        <dbReference type="EMBL" id="TVX96884.1"/>
    </source>
</evidence>
<dbReference type="EMBL" id="VNJJ01000014">
    <property type="protein sequence ID" value="TVX96884.1"/>
    <property type="molecule type" value="Genomic_DNA"/>
</dbReference>
<dbReference type="Pfam" id="PF10990">
    <property type="entry name" value="DUF2809"/>
    <property type="match status" value="1"/>
</dbReference>